<dbReference type="GO" id="GO:0000256">
    <property type="term" value="P:allantoin catabolic process"/>
    <property type="evidence" value="ECO:0007669"/>
    <property type="project" value="InterPro"/>
</dbReference>
<dbReference type="GO" id="GO:0004037">
    <property type="term" value="F:allantoicase activity"/>
    <property type="evidence" value="ECO:0007669"/>
    <property type="project" value="InterPro"/>
</dbReference>
<dbReference type="OrthoDB" id="10266039at2759"/>
<dbReference type="GeneID" id="106741779"/>
<protein>
    <recommendedName>
        <fullName evidence="2">Allantoate amidinohydrolase</fullName>
    </recommendedName>
</protein>
<feature type="domain" description="Allantoicase" evidence="3">
    <location>
        <begin position="21"/>
        <end position="192"/>
    </location>
</feature>
<dbReference type="InterPro" id="IPR008979">
    <property type="entry name" value="Galactose-bd-like_sf"/>
</dbReference>
<proteinExistence type="inferred from homology"/>
<comment type="similarity">
    <text evidence="1">Belongs to the allantoicase family.</text>
</comment>
<reference evidence="5" key="1">
    <citation type="submission" date="2025-08" db="UniProtKB">
        <authorList>
            <consortium name="RefSeq"/>
        </authorList>
    </citation>
    <scope>IDENTIFICATION</scope>
</reference>
<dbReference type="InterPro" id="IPR015908">
    <property type="entry name" value="Allantoicase_dom"/>
</dbReference>
<dbReference type="NCBIfam" id="TIGR02961">
    <property type="entry name" value="allantoicase"/>
    <property type="match status" value="1"/>
</dbReference>
<sequence length="396" mass="44838">MQETSEIECTELLEVSSEKNGAKIVFATDDFFGVAENLLKEEEPVWKENEYTNFGKWMDGWETRRKRKTGNDYVIIALAAEAQVSHVCIDTCFFTGNFPPKFSISGDKLSTDVWCQNRTCILGGEASEDDYERISAFHSENWPVLIPKQRLDAGYPDMRKKLFRVSTSRTFTHLRLDIFPDGGIARLRVYGVLKQAIRSIGKMDASNDAFVTSTTSLEFDLVSRINDGGCVDYSNAHYGHPNNIIKPGKATSMADGWETARRHDRSLIVEVTAADPQVCKIMPGREWAIFKLGHAGDVKFTNIVIDTAYFKGNSPYSVKVEGGYASASNSIPSRWKVIMPFRRIRPNYENEFSVEREWDHVSHIKVTITPDGGLSRLRIFGRLRRFQSDILTDISD</sequence>
<dbReference type="SUPFAM" id="SSF49785">
    <property type="entry name" value="Galactose-binding domain-like"/>
    <property type="match status" value="2"/>
</dbReference>
<evidence type="ECO:0000313" key="4">
    <source>
        <dbReference type="Proteomes" id="UP000515204"/>
    </source>
</evidence>
<dbReference type="Pfam" id="PF03561">
    <property type="entry name" value="Allantoicase"/>
    <property type="match status" value="2"/>
</dbReference>
<dbReference type="Proteomes" id="UP000515204">
    <property type="component" value="Unplaced"/>
</dbReference>
<dbReference type="AlphaFoldDB" id="A0A6P3WTV7"/>
<dbReference type="PANTHER" id="PTHR12045:SF3">
    <property type="entry name" value="INACTIVE ALLANTOICASE-RELATED"/>
    <property type="match status" value="1"/>
</dbReference>
<accession>A0A6P3WTV7</accession>
<gene>
    <name evidence="5" type="primary">LOC106741779</name>
</gene>
<evidence type="ECO:0000313" key="5">
    <source>
        <dbReference type="RefSeq" id="XP_014469576.1"/>
    </source>
</evidence>
<evidence type="ECO:0000256" key="1">
    <source>
        <dbReference type="ARBA" id="ARBA00009242"/>
    </source>
</evidence>
<organism evidence="4 5">
    <name type="scientific">Dinoponera quadriceps</name>
    <name type="common">South American ant</name>
    <dbReference type="NCBI Taxonomy" id="609295"/>
    <lineage>
        <taxon>Eukaryota</taxon>
        <taxon>Metazoa</taxon>
        <taxon>Ecdysozoa</taxon>
        <taxon>Arthropoda</taxon>
        <taxon>Hexapoda</taxon>
        <taxon>Insecta</taxon>
        <taxon>Pterygota</taxon>
        <taxon>Neoptera</taxon>
        <taxon>Endopterygota</taxon>
        <taxon>Hymenoptera</taxon>
        <taxon>Apocrita</taxon>
        <taxon>Aculeata</taxon>
        <taxon>Formicoidea</taxon>
        <taxon>Formicidae</taxon>
        <taxon>Ponerinae</taxon>
        <taxon>Ponerini</taxon>
        <taxon>Dinoponera</taxon>
    </lineage>
</organism>
<dbReference type="PIRSF" id="PIRSF016516">
    <property type="entry name" value="Allantoicase"/>
    <property type="match status" value="1"/>
</dbReference>
<feature type="domain" description="Allantoicase" evidence="3">
    <location>
        <begin position="228"/>
        <end position="382"/>
    </location>
</feature>
<keyword evidence="4" id="KW-1185">Reference proteome</keyword>
<evidence type="ECO:0000259" key="3">
    <source>
        <dbReference type="Pfam" id="PF03561"/>
    </source>
</evidence>
<dbReference type="Gene3D" id="2.60.120.260">
    <property type="entry name" value="Galactose-binding domain-like"/>
    <property type="match status" value="2"/>
</dbReference>
<dbReference type="RefSeq" id="XP_014469576.1">
    <property type="nucleotide sequence ID" value="XM_014614090.1"/>
</dbReference>
<dbReference type="InterPro" id="IPR005164">
    <property type="entry name" value="Allantoicase"/>
</dbReference>
<dbReference type="PANTHER" id="PTHR12045">
    <property type="entry name" value="ALLANTOICASE"/>
    <property type="match status" value="1"/>
</dbReference>
<evidence type="ECO:0000256" key="2">
    <source>
        <dbReference type="ARBA" id="ARBA00031078"/>
    </source>
</evidence>
<name>A0A6P3WTV7_DINQU</name>
<dbReference type="KEGG" id="dqu:106741779"/>